<dbReference type="PRINTS" id="PR00723">
    <property type="entry name" value="SUBTILISIN"/>
</dbReference>
<evidence type="ECO:0000256" key="4">
    <source>
        <dbReference type="ARBA" id="ARBA00022825"/>
    </source>
</evidence>
<dbReference type="PANTHER" id="PTHR43806:SF65">
    <property type="entry name" value="SERINE PROTEASE APRX"/>
    <property type="match status" value="1"/>
</dbReference>
<dbReference type="InterPro" id="IPR050131">
    <property type="entry name" value="Peptidase_S8_subtilisin-like"/>
</dbReference>
<keyword evidence="8" id="KW-0812">Transmembrane</keyword>
<dbReference type="InterPro" id="IPR017297">
    <property type="entry name" value="Peptidase_S8A_DPH-A"/>
</dbReference>
<evidence type="ECO:0000259" key="9">
    <source>
        <dbReference type="Pfam" id="PF00082"/>
    </source>
</evidence>
<dbReference type="PROSITE" id="PS00138">
    <property type="entry name" value="SUBTILASE_SER"/>
    <property type="match status" value="1"/>
</dbReference>
<feature type="active site" description="Charge relay system" evidence="5 6">
    <location>
        <position position="498"/>
    </location>
</feature>
<evidence type="ECO:0000313" key="10">
    <source>
        <dbReference type="EMBL" id="AWW43354.1"/>
    </source>
</evidence>
<evidence type="ECO:0000256" key="8">
    <source>
        <dbReference type="SAM" id="Phobius"/>
    </source>
</evidence>
<feature type="active site" description="Charge relay system" evidence="5 6">
    <location>
        <position position="323"/>
    </location>
</feature>
<dbReference type="Proteomes" id="UP000249616">
    <property type="component" value="Plasmid unnamed1"/>
</dbReference>
<dbReference type="GO" id="GO:0006508">
    <property type="term" value="P:proteolysis"/>
    <property type="evidence" value="ECO:0007669"/>
    <property type="project" value="UniProtKB-KW"/>
</dbReference>
<dbReference type="InterPro" id="IPR013783">
    <property type="entry name" value="Ig-like_fold"/>
</dbReference>
<dbReference type="InterPro" id="IPR036852">
    <property type="entry name" value="Peptidase_S8/S53_dom_sf"/>
</dbReference>
<evidence type="ECO:0000256" key="3">
    <source>
        <dbReference type="ARBA" id="ARBA00022801"/>
    </source>
</evidence>
<dbReference type="AlphaFoldDB" id="A0A2Z4JE03"/>
<dbReference type="GO" id="GO:0004252">
    <property type="term" value="F:serine-type endopeptidase activity"/>
    <property type="evidence" value="ECO:0007669"/>
    <property type="project" value="UniProtKB-UniRule"/>
</dbReference>
<protein>
    <submittedName>
        <fullName evidence="10">Peptidase</fullName>
    </submittedName>
</protein>
<evidence type="ECO:0000256" key="6">
    <source>
        <dbReference type="PROSITE-ProRule" id="PRU01240"/>
    </source>
</evidence>
<dbReference type="InterPro" id="IPR000209">
    <property type="entry name" value="Peptidase_S8/S53_dom"/>
</dbReference>
<keyword evidence="8" id="KW-0472">Membrane</keyword>
<dbReference type="PIRSF" id="PIRSF037854">
    <property type="entry name" value="Dihydropyridine_esterase"/>
    <property type="match status" value="1"/>
</dbReference>
<dbReference type="SUPFAM" id="SSF52743">
    <property type="entry name" value="Subtilisin-like"/>
    <property type="match status" value="1"/>
</dbReference>
<proteinExistence type="inferred from homology"/>
<dbReference type="Pfam" id="PF00082">
    <property type="entry name" value="Peptidase_S8"/>
    <property type="match status" value="1"/>
</dbReference>
<feature type="active site" description="Charge relay system" evidence="5 6">
    <location>
        <position position="291"/>
    </location>
</feature>
<gene>
    <name evidence="10" type="ORF">DN051_43075</name>
</gene>
<dbReference type="InterPro" id="IPR023827">
    <property type="entry name" value="Peptidase_S8_Asp-AS"/>
</dbReference>
<keyword evidence="8" id="KW-1133">Transmembrane helix</keyword>
<sequence length="1165" mass="120843">MGADQRRPAAWGARLPLPVPPLPLFRRDRPLCRARKERHAVKHKRRAPVVAFAPLTAVAVATALLSGAAVVQAALGDDATGTGLRSGPAFGVGPGSGGTARTVTLVTGDKVTTDADGNVVGVTAADGREGMAFRISRAADGHTYAVPRDAERLIADGTADRQLFDVTRLLNFGYDDSSRSDLPLIVTYTEDGPVAARALSDSGARVTRDLPSVNGDAVRARKSEAATLWRTLTGSGASARSAAGATSARVEKIWLDGRVEASLDRSTAQIGAPEAWAAGYDGTGVTVAVLDTGVDATHPDLKERIGAQQNFSRSPDSVDRVGHGTHVASTVAGSGARSGGKYKGVAPGARIISGKVLDDNGEGSASGIIAGMQWAVAEGAKVVNLSLGGEDTPETDPVEQAVNELSADSGALFVVAAGNSGPAAATIGTPGSAAAALTVGAVDRADGIADFSSRGLTADGSLKPDLTAPGVDIVAAKAAEGVEGGPASDGYVSMSGTSMASPHVAGAAAILAQRHPDWTGERIKAALTGSAVATPGLSGLAQGTGRTDLARAMGQRVTSSPSLGFGTARWPHTDDKPVTREITYRNDGDEPVTLDLAPEAFGEGGEPAAEGMFVVSPKRLTIAAGGTATAAVTADTRAGTADGAFGGSVTATDGDIVVRTALGVHRESESYDLTIRHLDLRGKPTGDSETGVYGLDGSIWQDHSDHTDGEFTLRLPKGRYTLEGRVSTGADPDDGKLALLLHPKFALTRDTTLVMDARKAKPVRITVPDSAAKHTDATLNFGVDIGGAGYTSTYIMGSFGNLRVGQLGARVPAREAFAQYNGTWTRGTVNYRPAWNRTGDLSGFTVKLQRQNFAELELTLGEPATGKTGSLSAAPLMPNGAWVDFNSDRGALPRTVADYVLPGAKWQYAVNQYGASDADGEPRWEGSQTVTAPRSYSAGKQYTQRFNIGVFGPHLYTAGPESSGAVRLGDGFSAHVPLFSDGAGHVGVSYYTRAKSALYADGTPVFTSDAPLNGAEHTLSAERRTYRLTTDVSRAASLSAVSTRVTAEWTFRSAHVTGDTPERLPLSAVRFTPKLGKASTAEAGTAFTVPFKIEGAATAATARKLAFSVSYDGGRTWKPAEVTDRARLELRHPARPGTVSLRAALTDADGNTMKQTIYRAYRTTK</sequence>
<keyword evidence="11" id="KW-1185">Reference proteome</keyword>
<evidence type="ECO:0000256" key="2">
    <source>
        <dbReference type="ARBA" id="ARBA00022670"/>
    </source>
</evidence>
<evidence type="ECO:0000256" key="7">
    <source>
        <dbReference type="RuleBase" id="RU003355"/>
    </source>
</evidence>
<keyword evidence="4 6" id="KW-0720">Serine protease</keyword>
<evidence type="ECO:0000256" key="1">
    <source>
        <dbReference type="ARBA" id="ARBA00011073"/>
    </source>
</evidence>
<keyword evidence="3 6" id="KW-0378">Hydrolase</keyword>
<dbReference type="GO" id="GO:0005975">
    <property type="term" value="P:carbohydrate metabolic process"/>
    <property type="evidence" value="ECO:0007669"/>
    <property type="project" value="UniProtKB-ARBA"/>
</dbReference>
<dbReference type="InterPro" id="IPR023828">
    <property type="entry name" value="Peptidase_S8_Ser-AS"/>
</dbReference>
<dbReference type="InterPro" id="IPR015500">
    <property type="entry name" value="Peptidase_S8_subtilisin-rel"/>
</dbReference>
<evidence type="ECO:0000256" key="5">
    <source>
        <dbReference type="PIRSR" id="PIRSR615500-1"/>
    </source>
</evidence>
<dbReference type="PANTHER" id="PTHR43806">
    <property type="entry name" value="PEPTIDASE S8"/>
    <property type="match status" value="1"/>
</dbReference>
<keyword evidence="2 6" id="KW-0645">Protease</keyword>
<geneLocation type="plasmid" evidence="10 11">
    <name>unnamed1</name>
</geneLocation>
<dbReference type="PROSITE" id="PS51892">
    <property type="entry name" value="SUBTILASE"/>
    <property type="match status" value="1"/>
</dbReference>
<dbReference type="PROSITE" id="PS00137">
    <property type="entry name" value="SUBTILASE_HIS"/>
    <property type="match status" value="1"/>
</dbReference>
<keyword evidence="10" id="KW-0614">Plasmid</keyword>
<name>A0A2Z4JE03_9ACTN</name>
<dbReference type="KEGG" id="scad:DN051_43075"/>
<dbReference type="CDD" id="cd07487">
    <property type="entry name" value="Peptidases_S8_1"/>
    <property type="match status" value="1"/>
</dbReference>
<organism evidence="10 11">
    <name type="scientific">Streptomyces cadmiisoli</name>
    <dbReference type="NCBI Taxonomy" id="2184053"/>
    <lineage>
        <taxon>Bacteria</taxon>
        <taxon>Bacillati</taxon>
        <taxon>Actinomycetota</taxon>
        <taxon>Actinomycetes</taxon>
        <taxon>Kitasatosporales</taxon>
        <taxon>Streptomycetaceae</taxon>
        <taxon>Streptomyces</taxon>
        <taxon>Streptomyces aurantiacus group</taxon>
    </lineage>
</organism>
<dbReference type="EMBL" id="CP030074">
    <property type="protein sequence ID" value="AWW43354.1"/>
    <property type="molecule type" value="Genomic_DNA"/>
</dbReference>
<accession>A0A2Z4JE03</accession>
<reference evidence="11" key="1">
    <citation type="submission" date="2018-06" db="EMBL/GenBank/DDBJ databases">
        <authorList>
            <person name="Li K."/>
        </authorList>
    </citation>
    <scope>NUCLEOTIDE SEQUENCE [LARGE SCALE GENOMIC DNA]</scope>
    <source>
        <strain evidence="11">ZFG47</strain>
        <plasmid evidence="11">unnamed1</plasmid>
    </source>
</reference>
<feature type="transmembrane region" description="Helical" evidence="8">
    <location>
        <begin position="49"/>
        <end position="75"/>
    </location>
</feature>
<dbReference type="PROSITE" id="PS00136">
    <property type="entry name" value="SUBTILASE_ASP"/>
    <property type="match status" value="1"/>
</dbReference>
<feature type="domain" description="Peptidase S8/S53" evidence="9">
    <location>
        <begin position="282"/>
        <end position="538"/>
    </location>
</feature>
<comment type="similarity">
    <text evidence="1 6 7">Belongs to the peptidase S8 family.</text>
</comment>
<dbReference type="Gene3D" id="2.60.40.10">
    <property type="entry name" value="Immunoglobulins"/>
    <property type="match status" value="1"/>
</dbReference>
<dbReference type="Gene3D" id="3.40.50.200">
    <property type="entry name" value="Peptidase S8/S53 domain"/>
    <property type="match status" value="1"/>
</dbReference>
<evidence type="ECO:0000313" key="11">
    <source>
        <dbReference type="Proteomes" id="UP000249616"/>
    </source>
</evidence>
<dbReference type="InterPro" id="IPR022398">
    <property type="entry name" value="Peptidase_S8_His-AS"/>
</dbReference>